<feature type="domain" description="AAA+ ATPase" evidence="6">
    <location>
        <begin position="229"/>
        <end position="365"/>
    </location>
</feature>
<dbReference type="PROSITE" id="PS00674">
    <property type="entry name" value="AAA"/>
    <property type="match status" value="2"/>
</dbReference>
<evidence type="ECO:0000256" key="4">
    <source>
        <dbReference type="ARBA" id="ARBA00022840"/>
    </source>
</evidence>
<evidence type="ECO:0000259" key="6">
    <source>
        <dbReference type="SMART" id="SM00382"/>
    </source>
</evidence>
<dbReference type="FunFam" id="3.40.50.300:FF:000012">
    <property type="entry name" value="Transitional endoplasmic reticulum ATPase"/>
    <property type="match status" value="1"/>
</dbReference>
<dbReference type="FunFam" id="2.40.40.20:FF:000007">
    <property type="entry name" value="AAA family ATPase"/>
    <property type="match status" value="1"/>
</dbReference>
<dbReference type="OrthoDB" id="77269at2157"/>
<name>A0A5B9D9K9_9ARCH</name>
<keyword evidence="2" id="KW-0677">Repeat</keyword>
<feature type="region of interest" description="Disordered" evidence="5">
    <location>
        <begin position="1"/>
        <end position="23"/>
    </location>
</feature>
<evidence type="ECO:0000256" key="3">
    <source>
        <dbReference type="ARBA" id="ARBA00022741"/>
    </source>
</evidence>
<dbReference type="InterPro" id="IPR041569">
    <property type="entry name" value="AAA_lid_3"/>
</dbReference>
<gene>
    <name evidence="9" type="ORF">DSAG12_01528</name>
</gene>
<dbReference type="NCBIfam" id="TIGR01243">
    <property type="entry name" value="CDC48"/>
    <property type="match status" value="1"/>
</dbReference>
<dbReference type="Gene3D" id="3.10.330.10">
    <property type="match status" value="1"/>
</dbReference>
<sequence length="745" mass="83329">MSTQGTPKKKSSKSKNTQLKLKVQEARKRDVGRSIIRLDSDSMKQLSVNTGEIIEIKGKERTTAAIAWPSYPQDQGLGIIRIDSRVRRNANVKIDDFVNVTKVKEVTSKSVILAPISLKITPNVRFESFVKRKLLNFPISKGDLIYINIGMTKEIVFRAISIKPAGISIIKQTTQLSINESTSEEIPTGIAYITYEDIGGLDNEIQQVREMVELPLKHPELFIRLGIDPPKGVLLRGPPGCGKTLLAKAVANESRAHFISINGPEIMSKFYGESEKKLRSLFKEAEEKGPSIIFIDEIDAIAPKRENVTGEVERRVVAQLLALMDGLETRGRVVIIGATNRPNAVDPALRRPGRFDRELEIKVPGEKGRLDIIHIHTRKMPLDKDVALREVARITHGFVGADIASLVRETGMYALRRYLPNINLEEDDVDPKILENMFVEKKDFDNAFKEIIPSGIREVFVEIPSVHWNDVGGLDYTKQQLIESVEWPIKNPAAYMRMGVSPPTGVLLYGPPGCGKTLLARAVATESEANFISIKGPELLSKWVGESEKAVREVFRKAKLAAPCIIFFDELDSIAPRRGSGGSDSGVTERVISQLLTELDGLAQTKQIILIAATNRPDIMDPALMRPGRIDRLSYVAPPTAEDREEIFKIFTKSMPLADDVDIHDLAMRSEFFSGADIESLCREAAIRALREDIRGEKIDYKHFKEAMEDIHPSASPMVCEFYEKFEESLKSRRIGKHKRTDLYA</sequence>
<dbReference type="SMART" id="SM01073">
    <property type="entry name" value="CDC48_N"/>
    <property type="match status" value="1"/>
</dbReference>
<dbReference type="InterPro" id="IPR027417">
    <property type="entry name" value="P-loop_NTPase"/>
</dbReference>
<evidence type="ECO:0000256" key="1">
    <source>
        <dbReference type="ARBA" id="ARBA00009833"/>
    </source>
</evidence>
<dbReference type="InterPro" id="IPR005938">
    <property type="entry name" value="AAA_ATPase_CDC48"/>
</dbReference>
<evidence type="ECO:0000259" key="8">
    <source>
        <dbReference type="SMART" id="SM01073"/>
    </source>
</evidence>
<evidence type="ECO:0000259" key="7">
    <source>
        <dbReference type="SMART" id="SM01072"/>
    </source>
</evidence>
<dbReference type="SUPFAM" id="SSF54585">
    <property type="entry name" value="Cdc48 domain 2-like"/>
    <property type="match status" value="1"/>
</dbReference>
<evidence type="ECO:0000313" key="10">
    <source>
        <dbReference type="Proteomes" id="UP000321408"/>
    </source>
</evidence>
<protein>
    <submittedName>
        <fullName evidence="9">CDC48 family AAA ATPase</fullName>
    </submittedName>
</protein>
<dbReference type="RefSeq" id="WP_147662603.1">
    <property type="nucleotide sequence ID" value="NZ_CP042905.2"/>
</dbReference>
<evidence type="ECO:0000256" key="5">
    <source>
        <dbReference type="SAM" id="MobiDB-lite"/>
    </source>
</evidence>
<dbReference type="Pfam" id="PF00004">
    <property type="entry name" value="AAA"/>
    <property type="match status" value="2"/>
</dbReference>
<evidence type="ECO:0000256" key="2">
    <source>
        <dbReference type="ARBA" id="ARBA00022737"/>
    </source>
</evidence>
<feature type="domain" description="CDC48" evidence="7">
    <location>
        <begin position="120"/>
        <end position="185"/>
    </location>
</feature>
<dbReference type="SUPFAM" id="SSF50692">
    <property type="entry name" value="ADC-like"/>
    <property type="match status" value="1"/>
</dbReference>
<dbReference type="InterPro" id="IPR003593">
    <property type="entry name" value="AAA+_ATPase"/>
</dbReference>
<dbReference type="FunFam" id="1.10.8.60:FF:000038">
    <property type="entry name" value="spermatogenesis-associated protein 5-like protein 1"/>
    <property type="match status" value="1"/>
</dbReference>
<dbReference type="Gene3D" id="1.10.8.60">
    <property type="match status" value="2"/>
</dbReference>
<dbReference type="Pfam" id="PF02933">
    <property type="entry name" value="CDC48_2"/>
    <property type="match status" value="1"/>
</dbReference>
<dbReference type="KEGG" id="psyt:DSAG12_01528"/>
<dbReference type="SMART" id="SM01072">
    <property type="entry name" value="CDC48_2"/>
    <property type="match status" value="1"/>
</dbReference>
<organism evidence="9 10">
    <name type="scientific">Promethearchaeum syntrophicum</name>
    <dbReference type="NCBI Taxonomy" id="2594042"/>
    <lineage>
        <taxon>Archaea</taxon>
        <taxon>Promethearchaeati</taxon>
        <taxon>Promethearchaeota</taxon>
        <taxon>Promethearchaeia</taxon>
        <taxon>Promethearchaeales</taxon>
        <taxon>Promethearchaeaceae</taxon>
        <taxon>Promethearchaeum</taxon>
    </lineage>
</organism>
<feature type="domain" description="AAA+ ATPase" evidence="6">
    <location>
        <begin position="502"/>
        <end position="640"/>
    </location>
</feature>
<dbReference type="InterPro" id="IPR050168">
    <property type="entry name" value="AAA_ATPase_domain"/>
</dbReference>
<reference evidence="9 10" key="2">
    <citation type="journal article" date="2024" name="Int. J. Syst. Evol. Microbiol.">
        <title>Promethearchaeum syntrophicum gen. nov., sp. nov., an anaerobic, obligately syntrophic archaeon, the first isolate of the lineage 'Asgard' archaea, and proposal of the new archaeal phylum Promethearchaeota phyl. nov. and kingdom Promethearchaeati regn. nov.</title>
        <authorList>
            <person name="Imachi H."/>
            <person name="Nobu M.K."/>
            <person name="Kato S."/>
            <person name="Takaki Y."/>
            <person name="Miyazaki M."/>
            <person name="Miyata M."/>
            <person name="Ogawara M."/>
            <person name="Saito Y."/>
            <person name="Sakai S."/>
            <person name="Tahara Y.O."/>
            <person name="Takano Y."/>
            <person name="Tasumi E."/>
            <person name="Uematsu K."/>
            <person name="Yoshimura T."/>
            <person name="Itoh T."/>
            <person name="Ohkuma M."/>
            <person name="Takai K."/>
        </authorList>
    </citation>
    <scope>NUCLEOTIDE SEQUENCE [LARGE SCALE GENOMIC DNA]</scope>
    <source>
        <strain evidence="9 10">MK-D1</strain>
    </source>
</reference>
<dbReference type="PANTHER" id="PTHR23077:SF171">
    <property type="entry name" value="NUCLEAR VALOSIN-CONTAINING PROTEIN-LIKE"/>
    <property type="match status" value="1"/>
</dbReference>
<dbReference type="Gene3D" id="2.40.40.20">
    <property type="match status" value="1"/>
</dbReference>
<accession>A0A5B9D9K9</accession>
<dbReference type="InterPro" id="IPR029067">
    <property type="entry name" value="CDC48_domain_2-like_sf"/>
</dbReference>
<dbReference type="GO" id="GO:0005524">
    <property type="term" value="F:ATP binding"/>
    <property type="evidence" value="ECO:0007669"/>
    <property type="project" value="UniProtKB-KW"/>
</dbReference>
<keyword evidence="10" id="KW-1185">Reference proteome</keyword>
<dbReference type="CDD" id="cd19511">
    <property type="entry name" value="RecA-like_CDC48_r2-like"/>
    <property type="match status" value="1"/>
</dbReference>
<dbReference type="GO" id="GO:0005737">
    <property type="term" value="C:cytoplasm"/>
    <property type="evidence" value="ECO:0007669"/>
    <property type="project" value="UniProtKB-ARBA"/>
</dbReference>
<keyword evidence="3" id="KW-0547">Nucleotide-binding</keyword>
<dbReference type="Pfam" id="PF17862">
    <property type="entry name" value="AAA_lid_3"/>
    <property type="match status" value="2"/>
</dbReference>
<dbReference type="GO" id="GO:0016887">
    <property type="term" value="F:ATP hydrolysis activity"/>
    <property type="evidence" value="ECO:0007669"/>
    <property type="project" value="InterPro"/>
</dbReference>
<feature type="domain" description="CDC48 N-terminal subdomain" evidence="8">
    <location>
        <begin position="20"/>
        <end position="106"/>
    </location>
</feature>
<dbReference type="Proteomes" id="UP000321408">
    <property type="component" value="Chromosome"/>
</dbReference>
<dbReference type="InterPro" id="IPR003338">
    <property type="entry name" value="CDC4_N-term_subdom"/>
</dbReference>
<comment type="similarity">
    <text evidence="1">Belongs to the AAA ATPase family. CDC48 subfamily.</text>
</comment>
<dbReference type="SUPFAM" id="SSF52540">
    <property type="entry name" value="P-loop containing nucleoside triphosphate hydrolases"/>
    <property type="match status" value="2"/>
</dbReference>
<dbReference type="Gene3D" id="3.40.50.300">
    <property type="entry name" value="P-loop containing nucleotide triphosphate hydrolases"/>
    <property type="match status" value="2"/>
</dbReference>
<dbReference type="FunFam" id="1.10.8.60:FF:000057">
    <property type="entry name" value="AAA family ATPase, CDC48 subfamily"/>
    <property type="match status" value="1"/>
</dbReference>
<dbReference type="InterPro" id="IPR003960">
    <property type="entry name" value="ATPase_AAA_CS"/>
</dbReference>
<dbReference type="PANTHER" id="PTHR23077">
    <property type="entry name" value="AAA-FAMILY ATPASE"/>
    <property type="match status" value="1"/>
</dbReference>
<reference evidence="9 10" key="1">
    <citation type="journal article" date="2020" name="Nature">
        <title>Isolation of an archaeon at the prokaryote-eukaryote interface.</title>
        <authorList>
            <person name="Imachi H."/>
            <person name="Nobu M.K."/>
            <person name="Nakahara N."/>
            <person name="Morono Y."/>
            <person name="Ogawara M."/>
            <person name="Takaki Y."/>
            <person name="Takano Y."/>
            <person name="Uematsu K."/>
            <person name="Ikuta T."/>
            <person name="Ito M."/>
            <person name="Matsui Y."/>
            <person name="Miyazaki M."/>
            <person name="Murata K."/>
            <person name="Saito Y."/>
            <person name="Sakai S."/>
            <person name="Song C."/>
            <person name="Tasumi E."/>
            <person name="Yamanaka Y."/>
            <person name="Yamaguchi T."/>
            <person name="Kamagata Y."/>
            <person name="Tamaki H."/>
            <person name="Takai K."/>
        </authorList>
    </citation>
    <scope>NUCLEOTIDE SEQUENCE [LARGE SCALE GENOMIC DNA]</scope>
    <source>
        <strain evidence="9 10">MK-D1</strain>
    </source>
</reference>
<dbReference type="InterPro" id="IPR003959">
    <property type="entry name" value="ATPase_AAA_core"/>
</dbReference>
<dbReference type="InterPro" id="IPR004201">
    <property type="entry name" value="Cdc48_dom2"/>
</dbReference>
<keyword evidence="4" id="KW-0067">ATP-binding</keyword>
<dbReference type="SMART" id="SM00382">
    <property type="entry name" value="AAA"/>
    <property type="match status" value="2"/>
</dbReference>
<proteinExistence type="inferred from homology"/>
<dbReference type="EMBL" id="CP042905">
    <property type="protein sequence ID" value="QEE15701.1"/>
    <property type="molecule type" value="Genomic_DNA"/>
</dbReference>
<evidence type="ECO:0000313" key="9">
    <source>
        <dbReference type="EMBL" id="QEE15701.1"/>
    </source>
</evidence>
<dbReference type="AlphaFoldDB" id="A0A5B9D9K9"/>
<dbReference type="InterPro" id="IPR009010">
    <property type="entry name" value="Asp_de-COase-like_dom_sf"/>
</dbReference>
<dbReference type="GeneID" id="41329522"/>
<dbReference type="Pfam" id="PF02359">
    <property type="entry name" value="CDC48_N"/>
    <property type="match status" value="1"/>
</dbReference>
<dbReference type="FunFam" id="3.40.50.300:FF:000018">
    <property type="entry name" value="Cell division control 48"/>
    <property type="match status" value="1"/>
</dbReference>